<dbReference type="Proteomes" id="UP000319771">
    <property type="component" value="Unassembled WGS sequence"/>
</dbReference>
<feature type="domain" description="Response regulatory" evidence="9">
    <location>
        <begin position="37"/>
        <end position="150"/>
    </location>
</feature>
<dbReference type="FunFam" id="3.40.50.300:FF:000006">
    <property type="entry name" value="DNA-binding transcriptional regulator NtrC"/>
    <property type="match status" value="1"/>
</dbReference>
<dbReference type="SUPFAM" id="SSF46689">
    <property type="entry name" value="Homeodomain-like"/>
    <property type="match status" value="1"/>
</dbReference>
<dbReference type="AlphaFoldDB" id="A0A538UA90"/>
<dbReference type="SUPFAM" id="SSF52540">
    <property type="entry name" value="P-loop containing nucleoside triphosphate hydrolases"/>
    <property type="match status" value="1"/>
</dbReference>
<evidence type="ECO:0000259" key="8">
    <source>
        <dbReference type="PROSITE" id="PS50045"/>
    </source>
</evidence>
<dbReference type="InterPro" id="IPR058031">
    <property type="entry name" value="AAA_lid_NorR"/>
</dbReference>
<proteinExistence type="predicted"/>
<dbReference type="Gene3D" id="3.40.50.2300">
    <property type="match status" value="1"/>
</dbReference>
<accession>A0A538UA90</accession>
<evidence type="ECO:0000313" key="11">
    <source>
        <dbReference type="Proteomes" id="UP000319771"/>
    </source>
</evidence>
<evidence type="ECO:0000256" key="7">
    <source>
        <dbReference type="SAM" id="MobiDB-lite"/>
    </source>
</evidence>
<feature type="region of interest" description="Disordered" evidence="7">
    <location>
        <begin position="478"/>
        <end position="499"/>
    </location>
</feature>
<dbReference type="InterPro" id="IPR025944">
    <property type="entry name" value="Sigma_54_int_dom_CS"/>
</dbReference>
<keyword evidence="5" id="KW-0804">Transcription</keyword>
<dbReference type="PRINTS" id="PR01590">
    <property type="entry name" value="HTHFIS"/>
</dbReference>
<dbReference type="InterPro" id="IPR001789">
    <property type="entry name" value="Sig_transdc_resp-reg_receiver"/>
</dbReference>
<dbReference type="InterPro" id="IPR025943">
    <property type="entry name" value="Sigma_54_int_dom_ATP-bd_2"/>
</dbReference>
<dbReference type="Gene3D" id="3.40.50.300">
    <property type="entry name" value="P-loop containing nucleotide triphosphate hydrolases"/>
    <property type="match status" value="1"/>
</dbReference>
<evidence type="ECO:0000256" key="1">
    <source>
        <dbReference type="ARBA" id="ARBA00022741"/>
    </source>
</evidence>
<feature type="domain" description="Sigma-54 factor interaction" evidence="8">
    <location>
        <begin position="175"/>
        <end position="394"/>
    </location>
</feature>
<dbReference type="PROSITE" id="PS50045">
    <property type="entry name" value="SIGMA54_INTERACT_4"/>
    <property type="match status" value="1"/>
</dbReference>
<sequence length="499" mass="53836">MTPGRPERTNGGTGDYAVAVAADPATTVKANGAPRFSALVVDDEVNFRESLSLHVARGGYETHEAASVAEARERLATRHFDVILLDLGLPDGDGIELLRDERLAAGSEFIVITGRASVDSAVQALREGALDYLTKPIDLPRLKAILATVSRTREFKAEVRDLRDELRQLGRFGRLVGRAPAMQSVYDLLARVAPTEAGVLLTGESGTGKELAAETIHLRSRRRPGPFLGVNCGAIAKSLFEGELFGHEKGSFTGADNRRRGYFEEAHGGTLFLDEVIEMPLEFQAKFLRVGGADVVPVDVRVIAATNRDPAEAVRTGLLREDLYYRLNVFPVHMPPLRERGEDIELLAHHFLEGINAREGTEKRWAAAALARLRAHRWPGNVRELKNVVERAAILADTTLGSELIPEVGGRAAAVTPPAGTSLHIRVGSTLEDAERRLILATLQSCGGDKKRAAETLGIGLKTLYNRLSVYRAAERLGSPAAGSPSPGPALDPGTTGRL</sequence>
<dbReference type="SUPFAM" id="SSF52172">
    <property type="entry name" value="CheY-like"/>
    <property type="match status" value="1"/>
</dbReference>
<dbReference type="InterPro" id="IPR003593">
    <property type="entry name" value="AAA+_ATPase"/>
</dbReference>
<dbReference type="InterPro" id="IPR002078">
    <property type="entry name" value="Sigma_54_int"/>
</dbReference>
<dbReference type="InterPro" id="IPR009057">
    <property type="entry name" value="Homeodomain-like_sf"/>
</dbReference>
<evidence type="ECO:0000256" key="6">
    <source>
        <dbReference type="PROSITE-ProRule" id="PRU00169"/>
    </source>
</evidence>
<keyword evidence="1" id="KW-0547">Nucleotide-binding</keyword>
<dbReference type="SMART" id="SM00448">
    <property type="entry name" value="REC"/>
    <property type="match status" value="1"/>
</dbReference>
<dbReference type="EMBL" id="VBPB01000091">
    <property type="protein sequence ID" value="TMQ72815.1"/>
    <property type="molecule type" value="Genomic_DNA"/>
</dbReference>
<dbReference type="Gene3D" id="1.10.10.60">
    <property type="entry name" value="Homeodomain-like"/>
    <property type="match status" value="1"/>
</dbReference>
<dbReference type="GO" id="GO:0006355">
    <property type="term" value="P:regulation of DNA-templated transcription"/>
    <property type="evidence" value="ECO:0007669"/>
    <property type="project" value="InterPro"/>
</dbReference>
<protein>
    <submittedName>
        <fullName evidence="10">Sigma-54-dependent Fis family transcriptional regulator</fullName>
    </submittedName>
</protein>
<evidence type="ECO:0000256" key="2">
    <source>
        <dbReference type="ARBA" id="ARBA00022840"/>
    </source>
</evidence>
<keyword evidence="2" id="KW-0067">ATP-binding</keyword>
<dbReference type="Pfam" id="PF00072">
    <property type="entry name" value="Response_reg"/>
    <property type="match status" value="1"/>
</dbReference>
<comment type="caution">
    <text evidence="10">The sequence shown here is derived from an EMBL/GenBank/DDBJ whole genome shotgun (WGS) entry which is preliminary data.</text>
</comment>
<dbReference type="GO" id="GO:0005524">
    <property type="term" value="F:ATP binding"/>
    <property type="evidence" value="ECO:0007669"/>
    <property type="project" value="UniProtKB-KW"/>
</dbReference>
<dbReference type="GO" id="GO:0043565">
    <property type="term" value="F:sequence-specific DNA binding"/>
    <property type="evidence" value="ECO:0007669"/>
    <property type="project" value="InterPro"/>
</dbReference>
<dbReference type="Pfam" id="PF00158">
    <property type="entry name" value="Sigma54_activat"/>
    <property type="match status" value="1"/>
</dbReference>
<dbReference type="Pfam" id="PF25601">
    <property type="entry name" value="AAA_lid_14"/>
    <property type="match status" value="1"/>
</dbReference>
<evidence type="ECO:0000256" key="3">
    <source>
        <dbReference type="ARBA" id="ARBA00023015"/>
    </source>
</evidence>
<dbReference type="GO" id="GO:0000160">
    <property type="term" value="P:phosphorelay signal transduction system"/>
    <property type="evidence" value="ECO:0007669"/>
    <property type="project" value="InterPro"/>
</dbReference>
<dbReference type="PROSITE" id="PS00688">
    <property type="entry name" value="SIGMA54_INTERACT_3"/>
    <property type="match status" value="1"/>
</dbReference>
<dbReference type="InterPro" id="IPR002197">
    <property type="entry name" value="HTH_Fis"/>
</dbReference>
<keyword evidence="4" id="KW-0238">DNA-binding</keyword>
<feature type="modified residue" description="4-aspartylphosphate" evidence="6">
    <location>
        <position position="86"/>
    </location>
</feature>
<dbReference type="Pfam" id="PF02954">
    <property type="entry name" value="HTH_8"/>
    <property type="match status" value="1"/>
</dbReference>
<keyword evidence="6" id="KW-0597">Phosphoprotein</keyword>
<dbReference type="InterPro" id="IPR027417">
    <property type="entry name" value="P-loop_NTPase"/>
</dbReference>
<evidence type="ECO:0000256" key="5">
    <source>
        <dbReference type="ARBA" id="ARBA00023163"/>
    </source>
</evidence>
<dbReference type="PROSITE" id="PS00676">
    <property type="entry name" value="SIGMA54_INTERACT_2"/>
    <property type="match status" value="1"/>
</dbReference>
<reference evidence="10 11" key="1">
    <citation type="journal article" date="2019" name="Nat. Microbiol.">
        <title>Mediterranean grassland soil C-N compound turnover is dependent on rainfall and depth, and is mediated by genomically divergent microorganisms.</title>
        <authorList>
            <person name="Diamond S."/>
            <person name="Andeer P.F."/>
            <person name="Li Z."/>
            <person name="Crits-Christoph A."/>
            <person name="Burstein D."/>
            <person name="Anantharaman K."/>
            <person name="Lane K.R."/>
            <person name="Thomas B.C."/>
            <person name="Pan C."/>
            <person name="Northen T.R."/>
            <person name="Banfield J.F."/>
        </authorList>
    </citation>
    <scope>NUCLEOTIDE SEQUENCE [LARGE SCALE GENOMIC DNA]</scope>
    <source>
        <strain evidence="10">WS_11</strain>
    </source>
</reference>
<evidence type="ECO:0000259" key="9">
    <source>
        <dbReference type="PROSITE" id="PS50110"/>
    </source>
</evidence>
<name>A0A538UA90_UNCEI</name>
<dbReference type="PROSITE" id="PS50110">
    <property type="entry name" value="RESPONSE_REGULATORY"/>
    <property type="match status" value="1"/>
</dbReference>
<organism evidence="10 11">
    <name type="scientific">Eiseniibacteriota bacterium</name>
    <dbReference type="NCBI Taxonomy" id="2212470"/>
    <lineage>
        <taxon>Bacteria</taxon>
        <taxon>Candidatus Eiseniibacteriota</taxon>
    </lineage>
</organism>
<dbReference type="SMART" id="SM00382">
    <property type="entry name" value="AAA"/>
    <property type="match status" value="1"/>
</dbReference>
<dbReference type="CDD" id="cd00009">
    <property type="entry name" value="AAA"/>
    <property type="match status" value="1"/>
</dbReference>
<dbReference type="Gene3D" id="1.10.8.60">
    <property type="match status" value="1"/>
</dbReference>
<evidence type="ECO:0000256" key="4">
    <source>
        <dbReference type="ARBA" id="ARBA00023125"/>
    </source>
</evidence>
<gene>
    <name evidence="10" type="ORF">E6K81_06290</name>
</gene>
<keyword evidence="3" id="KW-0805">Transcription regulation</keyword>
<dbReference type="InterPro" id="IPR011006">
    <property type="entry name" value="CheY-like_superfamily"/>
</dbReference>
<evidence type="ECO:0000313" key="10">
    <source>
        <dbReference type="EMBL" id="TMQ72815.1"/>
    </source>
</evidence>
<dbReference type="PANTHER" id="PTHR32071">
    <property type="entry name" value="TRANSCRIPTIONAL REGULATORY PROTEIN"/>
    <property type="match status" value="1"/>
</dbReference>